<evidence type="ECO:0000313" key="3">
    <source>
        <dbReference type="EMBL" id="KAF2728188.1"/>
    </source>
</evidence>
<keyword evidence="4" id="KW-1185">Reference proteome</keyword>
<feature type="compositionally biased region" description="Basic residues" evidence="1">
    <location>
        <begin position="165"/>
        <end position="175"/>
    </location>
</feature>
<proteinExistence type="predicted"/>
<keyword evidence="2" id="KW-0812">Transmembrane</keyword>
<gene>
    <name evidence="3" type="ORF">EJ04DRAFT_592169</name>
</gene>
<dbReference type="Proteomes" id="UP000799444">
    <property type="component" value="Unassembled WGS sequence"/>
</dbReference>
<evidence type="ECO:0000256" key="2">
    <source>
        <dbReference type="SAM" id="Phobius"/>
    </source>
</evidence>
<comment type="caution">
    <text evidence="3">The sequence shown here is derived from an EMBL/GenBank/DDBJ whole genome shotgun (WGS) entry which is preliminary data.</text>
</comment>
<dbReference type="AlphaFoldDB" id="A0A9P4UWU5"/>
<keyword evidence="2" id="KW-0472">Membrane</keyword>
<keyword evidence="2" id="KW-1133">Transmembrane helix</keyword>
<feature type="region of interest" description="Disordered" evidence="1">
    <location>
        <begin position="156"/>
        <end position="175"/>
    </location>
</feature>
<accession>A0A9P4UWU5</accession>
<dbReference type="EMBL" id="ML996291">
    <property type="protein sequence ID" value="KAF2728188.1"/>
    <property type="molecule type" value="Genomic_DNA"/>
</dbReference>
<feature type="transmembrane region" description="Helical" evidence="2">
    <location>
        <begin position="20"/>
        <end position="41"/>
    </location>
</feature>
<reference evidence="3" key="1">
    <citation type="journal article" date="2020" name="Stud. Mycol.">
        <title>101 Dothideomycetes genomes: a test case for predicting lifestyles and emergence of pathogens.</title>
        <authorList>
            <person name="Haridas S."/>
            <person name="Albert R."/>
            <person name="Binder M."/>
            <person name="Bloem J."/>
            <person name="Labutti K."/>
            <person name="Salamov A."/>
            <person name="Andreopoulos B."/>
            <person name="Baker S."/>
            <person name="Barry K."/>
            <person name="Bills G."/>
            <person name="Bluhm B."/>
            <person name="Cannon C."/>
            <person name="Castanera R."/>
            <person name="Culley D."/>
            <person name="Daum C."/>
            <person name="Ezra D."/>
            <person name="Gonzalez J."/>
            <person name="Henrissat B."/>
            <person name="Kuo A."/>
            <person name="Liang C."/>
            <person name="Lipzen A."/>
            <person name="Lutzoni F."/>
            <person name="Magnuson J."/>
            <person name="Mondo S."/>
            <person name="Nolan M."/>
            <person name="Ohm R."/>
            <person name="Pangilinan J."/>
            <person name="Park H.-J."/>
            <person name="Ramirez L."/>
            <person name="Alfaro M."/>
            <person name="Sun H."/>
            <person name="Tritt A."/>
            <person name="Yoshinaga Y."/>
            <person name="Zwiers L.-H."/>
            <person name="Turgeon B."/>
            <person name="Goodwin S."/>
            <person name="Spatafora J."/>
            <person name="Crous P."/>
            <person name="Grigoriev I."/>
        </authorList>
    </citation>
    <scope>NUCLEOTIDE SEQUENCE</scope>
    <source>
        <strain evidence="3">CBS 125425</strain>
    </source>
</reference>
<evidence type="ECO:0000313" key="4">
    <source>
        <dbReference type="Proteomes" id="UP000799444"/>
    </source>
</evidence>
<protein>
    <submittedName>
        <fullName evidence="3">Uncharacterized protein</fullName>
    </submittedName>
</protein>
<organism evidence="3 4">
    <name type="scientific">Polyplosphaeria fusca</name>
    <dbReference type="NCBI Taxonomy" id="682080"/>
    <lineage>
        <taxon>Eukaryota</taxon>
        <taxon>Fungi</taxon>
        <taxon>Dikarya</taxon>
        <taxon>Ascomycota</taxon>
        <taxon>Pezizomycotina</taxon>
        <taxon>Dothideomycetes</taxon>
        <taxon>Pleosporomycetidae</taxon>
        <taxon>Pleosporales</taxon>
        <taxon>Tetraplosphaeriaceae</taxon>
        <taxon>Polyplosphaeria</taxon>
    </lineage>
</organism>
<name>A0A9P4UWU5_9PLEO</name>
<evidence type="ECO:0000256" key="1">
    <source>
        <dbReference type="SAM" id="MobiDB-lite"/>
    </source>
</evidence>
<sequence length="175" mass="20717">MDHFHEDPTLGYPTHNSPLTVFIGCLLLYTLLITTATFLYFSIPEILALPRILFNKPERLRFMQATFSGLFLVCANYTAGDQMRARQLHQNIEQMRHAVSQAREHMRETQSGQKKQKLAIVEKMHVMLRESWKINERFKKFDRWIKELRAQQGMLRQSQTALQRERRKARNSLRG</sequence>